<dbReference type="AlphaFoldDB" id="A0A7G5MZX4"/>
<proteinExistence type="inferred from homology"/>
<evidence type="ECO:0000256" key="3">
    <source>
        <dbReference type="ARBA" id="ARBA00022729"/>
    </source>
</evidence>
<dbReference type="GO" id="GO:0042956">
    <property type="term" value="P:maltodextrin transmembrane transport"/>
    <property type="evidence" value="ECO:0007669"/>
    <property type="project" value="TreeGrafter"/>
</dbReference>
<keyword evidence="2" id="KW-0813">Transport</keyword>
<dbReference type="Pfam" id="PF13416">
    <property type="entry name" value="SBP_bac_8"/>
    <property type="match status" value="1"/>
</dbReference>
<evidence type="ECO:0000313" key="6">
    <source>
        <dbReference type="Proteomes" id="UP000515789"/>
    </source>
</evidence>
<dbReference type="InterPro" id="IPR006059">
    <property type="entry name" value="SBP"/>
</dbReference>
<evidence type="ECO:0000256" key="4">
    <source>
        <dbReference type="SAM" id="MobiDB-lite"/>
    </source>
</evidence>
<dbReference type="PANTHER" id="PTHR30061">
    <property type="entry name" value="MALTOSE-BINDING PERIPLASMIC PROTEIN"/>
    <property type="match status" value="1"/>
</dbReference>
<evidence type="ECO:0000256" key="2">
    <source>
        <dbReference type="ARBA" id="ARBA00022448"/>
    </source>
</evidence>
<dbReference type="CDD" id="cd14748">
    <property type="entry name" value="PBP2_UgpB"/>
    <property type="match status" value="1"/>
</dbReference>
<sequence length="484" mass="52774">MAFYRYNKNILRNEKTKGGNKMKRKVVKTLALTMTSAMVLAMTAGCGNSGGGDTKSDSTDTGTEDTADDADTGSAETETGTEATAADIGEPNGGKEVTLWHYFEHEADALNAVVKKYNEEQSDIYIVPTFVSRDELMKQYTIGAVSGELPDIGMVDSPDMASYISLGVFADITEYLEGWSDLDQFYEGPLSSCMDADGKYYGLPNNSNCLALLCNMDMLKAAGIENPPTTWDEFKEACEKTTDEANGVYGFAMSAIANEEGTFQFIPWLYGAGADITDVSSDKAVNALTFLSDLVKDGYMSKEAVNWGQGDAYNAWIAGKAAMLESGTWQIATLDTDNKDDVTWEYKYTPMPKGEQQATVIGGENFGVCSGSENVEECTEFLKYMQSAQNTADWCEIAGKLPVRADAVELKDFWTADERYKVFNDSMEFAVARGPHESWPTISEALYKAEQAALLGDKDPAEALKEAQATISPILEETPIAVQK</sequence>
<gene>
    <name evidence="5" type="ORF">E5259_22710</name>
</gene>
<feature type="region of interest" description="Disordered" evidence="4">
    <location>
        <begin position="48"/>
        <end position="92"/>
    </location>
</feature>
<dbReference type="GO" id="GO:0055052">
    <property type="term" value="C:ATP-binding cassette (ABC) transporter complex, substrate-binding subunit-containing"/>
    <property type="evidence" value="ECO:0007669"/>
    <property type="project" value="TreeGrafter"/>
</dbReference>
<dbReference type="PANTHER" id="PTHR30061:SF50">
    <property type="entry name" value="MALTOSE_MALTODEXTRIN-BINDING PERIPLASMIC PROTEIN"/>
    <property type="match status" value="1"/>
</dbReference>
<protein>
    <submittedName>
        <fullName evidence="5">ABC transporter substrate-binding protein</fullName>
    </submittedName>
</protein>
<reference evidence="5 6" key="1">
    <citation type="submission" date="2019-04" db="EMBL/GenBank/DDBJ databases">
        <authorList>
            <person name="Schori C."/>
            <person name="Ahrens C."/>
        </authorList>
    </citation>
    <scope>NUCLEOTIDE SEQUENCE [LARGE SCALE GENOMIC DNA]</scope>
    <source>
        <strain evidence="5 6">DSM 2950</strain>
    </source>
</reference>
<feature type="compositionally biased region" description="Low complexity" evidence="4">
    <location>
        <begin position="72"/>
        <end position="87"/>
    </location>
</feature>
<dbReference type="GO" id="GO:0015768">
    <property type="term" value="P:maltose transport"/>
    <property type="evidence" value="ECO:0007669"/>
    <property type="project" value="TreeGrafter"/>
</dbReference>
<dbReference type="Gene3D" id="3.40.190.10">
    <property type="entry name" value="Periplasmic binding protein-like II"/>
    <property type="match status" value="2"/>
</dbReference>
<comment type="similarity">
    <text evidence="1">Belongs to the bacterial solute-binding protein 1 family.</text>
</comment>
<keyword evidence="3" id="KW-0732">Signal</keyword>
<dbReference type="EMBL" id="CP039126">
    <property type="protein sequence ID" value="QMW80167.1"/>
    <property type="molecule type" value="Genomic_DNA"/>
</dbReference>
<feature type="compositionally biased region" description="Acidic residues" evidence="4">
    <location>
        <begin position="62"/>
        <end position="71"/>
    </location>
</feature>
<evidence type="ECO:0000313" key="5">
    <source>
        <dbReference type="EMBL" id="QMW80167.1"/>
    </source>
</evidence>
<evidence type="ECO:0000256" key="1">
    <source>
        <dbReference type="ARBA" id="ARBA00008520"/>
    </source>
</evidence>
<dbReference type="Proteomes" id="UP000515789">
    <property type="component" value="Chromosome"/>
</dbReference>
<dbReference type="GO" id="GO:1901982">
    <property type="term" value="F:maltose binding"/>
    <property type="evidence" value="ECO:0007669"/>
    <property type="project" value="TreeGrafter"/>
</dbReference>
<organism evidence="5 6">
    <name type="scientific">Blautia producta</name>
    <dbReference type="NCBI Taxonomy" id="33035"/>
    <lineage>
        <taxon>Bacteria</taxon>
        <taxon>Bacillati</taxon>
        <taxon>Bacillota</taxon>
        <taxon>Clostridia</taxon>
        <taxon>Lachnospirales</taxon>
        <taxon>Lachnospiraceae</taxon>
        <taxon>Blautia</taxon>
    </lineage>
</organism>
<dbReference type="SUPFAM" id="SSF53850">
    <property type="entry name" value="Periplasmic binding protein-like II"/>
    <property type="match status" value="1"/>
</dbReference>
<accession>A0A7G5MZX4</accession>
<name>A0A7G5MZX4_9FIRM</name>